<sequence length="356" mass="38821">MQRKTFLVTLVIVAFVASALIYFSLQPKAPSRPTIQPAVNTTQPQQAQNASQPKTKPPTIIATIEASQGGRVLANGTETATWNSSRPFTLLLKAAPDTCYAFDHWEVNGTKHGGPDLALAITGNTTIRAVFYKPLYTVKINANATGIAAQINGENHTLPANISVPACSTVEVKPLETPLYKPLNNTLKITVSSDTNIMLYYRLKVKGVLSTKILVDGKPVSVDAAVEPFENIYMPSIFEVTEDGWMHIRAKSTLIDVYVPWTLTRVVIEVKLVEGSITVTRYCEWNLTIIGYEVPMGPHQPVLEFVGCKPANLNPGVLVGVTSGKRYPFEVPGAVLLSLYSPYGDAEAYVRITAYP</sequence>
<evidence type="ECO:0000256" key="1">
    <source>
        <dbReference type="SAM" id="MobiDB-lite"/>
    </source>
</evidence>
<accession>A0A3G1A715</accession>
<dbReference type="STRING" id="697581.TCARB_1756"/>
<feature type="compositionally biased region" description="Polar residues" evidence="1">
    <location>
        <begin position="33"/>
        <end position="54"/>
    </location>
</feature>
<evidence type="ECO:0008006" key="4">
    <source>
        <dbReference type="Google" id="ProtNLM"/>
    </source>
</evidence>
<dbReference type="KEGG" id="tcb:TCARB_1756"/>
<dbReference type="GeneID" id="25407165"/>
<dbReference type="AlphaFoldDB" id="A0A3G1A715"/>
<dbReference type="EMBL" id="CP007493">
    <property type="protein sequence ID" value="AJB42792.1"/>
    <property type="molecule type" value="Genomic_DNA"/>
</dbReference>
<gene>
    <name evidence="2" type="ORF">TCARB_1756</name>
</gene>
<name>A0A3G1A715_9CREN</name>
<evidence type="ECO:0000313" key="3">
    <source>
        <dbReference type="Proteomes" id="UP000266720"/>
    </source>
</evidence>
<organism evidence="2 3">
    <name type="scientific">Thermofilum adornatum 1505</name>
    <dbReference type="NCBI Taxonomy" id="697581"/>
    <lineage>
        <taxon>Archaea</taxon>
        <taxon>Thermoproteota</taxon>
        <taxon>Thermoprotei</taxon>
        <taxon>Thermofilales</taxon>
        <taxon>Thermofilaceae</taxon>
        <taxon>Thermofilum</taxon>
    </lineage>
</organism>
<reference evidence="3" key="1">
    <citation type="book" date="2010" name="EXTREMOPHILES" publisher="0:0-0">
        <title>Complete genome sequences of ten hyperthermophilic archaea reveal their metabolic capabilities and possible ecological roles.</title>
        <editorList>
            <person name="?"/>
        </editorList>
        <authorList>
            <person name="Ravin N.V."/>
            <person name="Mardanov A.V."/>
            <person name="Bonch-Osmolovskaya E.A."/>
            <person name="Skryabin K.G."/>
        </authorList>
    </citation>
    <scope>NUCLEOTIDE SEQUENCE [LARGE SCALE GENOMIC DNA]</scope>
    <source>
        <strain evidence="3">1505</strain>
    </source>
</reference>
<evidence type="ECO:0000313" key="2">
    <source>
        <dbReference type="EMBL" id="AJB42792.1"/>
    </source>
</evidence>
<dbReference type="RefSeq" id="WP_052887191.1">
    <property type="nucleotide sequence ID" value="NZ_CP007493.1"/>
</dbReference>
<dbReference type="Proteomes" id="UP000266720">
    <property type="component" value="Chromosome"/>
</dbReference>
<proteinExistence type="predicted"/>
<protein>
    <recommendedName>
        <fullName evidence="4">Bacterial repeat domain-containing protein</fullName>
    </recommendedName>
</protein>
<feature type="region of interest" description="Disordered" evidence="1">
    <location>
        <begin position="33"/>
        <end position="57"/>
    </location>
</feature>